<dbReference type="OrthoDB" id="109543at2759"/>
<evidence type="ECO:0000313" key="3">
    <source>
        <dbReference type="Proteomes" id="UP000027222"/>
    </source>
</evidence>
<feature type="domain" description="UBC core" evidence="1">
    <location>
        <begin position="28"/>
        <end position="185"/>
    </location>
</feature>
<dbReference type="Proteomes" id="UP000027222">
    <property type="component" value="Unassembled WGS sequence"/>
</dbReference>
<dbReference type="PROSITE" id="PS50127">
    <property type="entry name" value="UBC_2"/>
    <property type="match status" value="1"/>
</dbReference>
<evidence type="ECO:0000313" key="2">
    <source>
        <dbReference type="EMBL" id="KDR82906.1"/>
    </source>
</evidence>
<dbReference type="HOGENOM" id="CLU_016315_1_0_1"/>
<dbReference type="InterPro" id="IPR000608">
    <property type="entry name" value="UBC"/>
</dbReference>
<dbReference type="Gene3D" id="3.10.110.10">
    <property type="entry name" value="Ubiquitin Conjugating Enzyme"/>
    <property type="match status" value="1"/>
</dbReference>
<name>A0A067TID4_GALM3</name>
<dbReference type="AlphaFoldDB" id="A0A067TID4"/>
<organism evidence="2 3">
    <name type="scientific">Galerina marginata (strain CBS 339.88)</name>
    <dbReference type="NCBI Taxonomy" id="685588"/>
    <lineage>
        <taxon>Eukaryota</taxon>
        <taxon>Fungi</taxon>
        <taxon>Dikarya</taxon>
        <taxon>Basidiomycota</taxon>
        <taxon>Agaricomycotina</taxon>
        <taxon>Agaricomycetes</taxon>
        <taxon>Agaricomycetidae</taxon>
        <taxon>Agaricales</taxon>
        <taxon>Agaricineae</taxon>
        <taxon>Strophariaceae</taxon>
        <taxon>Galerina</taxon>
    </lineage>
</organism>
<evidence type="ECO:0000259" key="1">
    <source>
        <dbReference type="PROSITE" id="PS50127"/>
    </source>
</evidence>
<gene>
    <name evidence="2" type="ORF">GALMADRAFT_858233</name>
</gene>
<reference evidence="3" key="1">
    <citation type="journal article" date="2014" name="Proc. Natl. Acad. Sci. U.S.A.">
        <title>Extensive sampling of basidiomycete genomes demonstrates inadequacy of the white-rot/brown-rot paradigm for wood decay fungi.</title>
        <authorList>
            <person name="Riley R."/>
            <person name="Salamov A.A."/>
            <person name="Brown D.W."/>
            <person name="Nagy L.G."/>
            <person name="Floudas D."/>
            <person name="Held B.W."/>
            <person name="Levasseur A."/>
            <person name="Lombard V."/>
            <person name="Morin E."/>
            <person name="Otillar R."/>
            <person name="Lindquist E.A."/>
            <person name="Sun H."/>
            <person name="LaButti K.M."/>
            <person name="Schmutz J."/>
            <person name="Jabbour D."/>
            <person name="Luo H."/>
            <person name="Baker S.E."/>
            <person name="Pisabarro A.G."/>
            <person name="Walton J.D."/>
            <person name="Blanchette R.A."/>
            <person name="Henrissat B."/>
            <person name="Martin F."/>
            <person name="Cullen D."/>
            <person name="Hibbett D.S."/>
            <person name="Grigoriev I.V."/>
        </authorList>
    </citation>
    <scope>NUCLEOTIDE SEQUENCE [LARGE SCALE GENOMIC DNA]</scope>
    <source>
        <strain evidence="3">CBS 339.88</strain>
    </source>
</reference>
<dbReference type="STRING" id="685588.A0A067TID4"/>
<protein>
    <recommendedName>
        <fullName evidence="1">UBC core domain-containing protein</fullName>
    </recommendedName>
</protein>
<accession>A0A067TID4</accession>
<dbReference type="InterPro" id="IPR016135">
    <property type="entry name" value="UBQ-conjugating_enzyme/RWD"/>
</dbReference>
<proteinExistence type="predicted"/>
<dbReference type="EMBL" id="KL142369">
    <property type="protein sequence ID" value="KDR82906.1"/>
    <property type="molecule type" value="Genomic_DNA"/>
</dbReference>
<dbReference type="SUPFAM" id="SSF54495">
    <property type="entry name" value="UBC-like"/>
    <property type="match status" value="1"/>
</dbReference>
<sequence length="735" mass="83291">MSVRVSGNRVEPTMKHDKDTAVWLCSTRNSPASLLDLGELQDNPYPGVAVFTDDANFRKLCLVLTPPSGPWTDLALHFDVVLPENWPKSPPSVASSVNIEHPNLYGSYICCDLLKPEGSGGPNYTGGYSPALTLRGLFLQFLTFFSSTKIEQDYGGFYEVGDHTTVCYLPEDNAKTHKGICPTSQTCSCNFAPYQELLANLWKADPSNAVQINTWKRGDVGFRGTESVKRIPGLDQLVHKVEWLNPRWTSTLGDISYWTCKSCPYGSHALPHHRIAPVLTTTFHIPAILLQPPSACQISILNDDTLADVASYLTSESVISLSIAYPRFRKIMAYLHVLLRRELNCFFLRTPLNETILGVGVSLDEGARSLSSDFDWLSMEAFDIFGVRKSIQKRPFNFFLPLPFNRPHFTRAQVAIWDRLTLIDTALCKAEATISRKTKRPSNRRLGPPLKPHHTVEVLYRMMNNIVTSLMKSCDDTLKPTNDRGYYHRVPTLLHASEKAVISYCHLFHLLIRLSSSTAAILQDATWKLRDFIAKPETRLKNRTPDMGELIVLMMLVLILPPVDAQPLMQWESICGNFLQEAITRNVRWVLAEAPELEVMETGANDYRLNQTFNRSKTSLRLIMFQISFLRMFINTYSSNLSQLDDNYGFADKELPERMVVEIKEIYEVDTWPKFFQRVRYTEGQGFSKATFSEMLRATVQQSAAHKYHNPSNSRNLEQLKAKRATLEKAALGRS</sequence>
<keyword evidence="3" id="KW-1185">Reference proteome</keyword>
<dbReference type="Pfam" id="PF00179">
    <property type="entry name" value="UQ_con"/>
    <property type="match status" value="1"/>
</dbReference>